<dbReference type="InterPro" id="IPR012535">
    <property type="entry name" value="Cell_div_Cdc14"/>
</dbReference>
<comment type="caution">
    <text evidence="2">The sequence shown here is derived from an EMBL/GenBank/DDBJ whole genome shotgun (WGS) entry which is preliminary data.</text>
</comment>
<evidence type="ECO:0000256" key="1">
    <source>
        <dbReference type="SAM" id="MobiDB-lite"/>
    </source>
</evidence>
<keyword evidence="3" id="KW-1185">Reference proteome</keyword>
<evidence type="ECO:0000313" key="2">
    <source>
        <dbReference type="EMBL" id="RDB19978.1"/>
    </source>
</evidence>
<sequence>MHPQLSFATTSTIDPGKGNTTTRMDEPLLRMKESLQDALDDLSSPRSSSESKSKALQTIERHLAQACLSKESPENLDNFTALQYTFECNVPSRLLAWIAQSTSTLETLTNKGAMDHEREAQASKLSSQLSLSLSLIQGVVLNHPASKTYLGRKYALEATRPSTATPPPLSSMVLDTLLCILVDSPTALRAFEDASGIQAIVKILKRAGTPREVRMKCLEFLYFYLLDETSATDGLGPDVVPTPPPTAPATPIRPTKPYFSSKPLRPSSRYGSSEFSFPAGSSLSGTSRSTSGSSANSFSSTSSIASVSTAPTSTSSSPSKPSSMPQPKTPPNSKVPQQLQPRSLLMLRKEVDYVPQSPKKPQVSRSAVGGPSRHTPAKSISRSRLGSQSEDDCRKFRQVTPATPPAEQEPRAGINESEDWRIGKVRTTEEKKELLGTMLGNVDALVEGVRKAGIWGLG</sequence>
<keyword evidence="2" id="KW-0131">Cell cycle</keyword>
<dbReference type="PANTHER" id="PTHR34065">
    <property type="entry name" value="CELL DIVISION CONTROL PROTEIN 14"/>
    <property type="match status" value="1"/>
</dbReference>
<feature type="compositionally biased region" description="Polar residues" evidence="1">
    <location>
        <begin position="378"/>
        <end position="388"/>
    </location>
</feature>
<feature type="compositionally biased region" description="Polar residues" evidence="1">
    <location>
        <begin position="1"/>
        <end position="22"/>
    </location>
</feature>
<dbReference type="STRING" id="39966.A0A369JDM8"/>
<dbReference type="Pfam" id="PF08045">
    <property type="entry name" value="CDC14"/>
    <property type="match status" value="1"/>
</dbReference>
<dbReference type="OrthoDB" id="5357220at2759"/>
<feature type="region of interest" description="Disordered" evidence="1">
    <location>
        <begin position="1"/>
        <end position="55"/>
    </location>
</feature>
<gene>
    <name evidence="2" type="primary">cdc14</name>
    <name evidence="2" type="ORF">Hypma_012927</name>
</gene>
<dbReference type="AlphaFoldDB" id="A0A369JDM8"/>
<feature type="compositionally biased region" description="Basic and acidic residues" evidence="1">
    <location>
        <begin position="23"/>
        <end position="35"/>
    </location>
</feature>
<organism evidence="2 3">
    <name type="scientific">Hypsizygus marmoreus</name>
    <name type="common">White beech mushroom</name>
    <name type="synonym">Agaricus marmoreus</name>
    <dbReference type="NCBI Taxonomy" id="39966"/>
    <lineage>
        <taxon>Eukaryota</taxon>
        <taxon>Fungi</taxon>
        <taxon>Dikarya</taxon>
        <taxon>Basidiomycota</taxon>
        <taxon>Agaricomycotina</taxon>
        <taxon>Agaricomycetes</taxon>
        <taxon>Agaricomycetidae</taxon>
        <taxon>Agaricales</taxon>
        <taxon>Tricholomatineae</taxon>
        <taxon>Lyophyllaceae</taxon>
        <taxon>Hypsizygus</taxon>
    </lineage>
</organism>
<reference evidence="2" key="1">
    <citation type="submission" date="2018-04" db="EMBL/GenBank/DDBJ databases">
        <title>Whole genome sequencing of Hypsizygus marmoreus.</title>
        <authorList>
            <person name="Choi I.-G."/>
            <person name="Min B."/>
            <person name="Kim J.-G."/>
            <person name="Kim S."/>
            <person name="Oh Y.-L."/>
            <person name="Kong W.-S."/>
            <person name="Park H."/>
            <person name="Jeong J."/>
            <person name="Song E.-S."/>
        </authorList>
    </citation>
    <scope>NUCLEOTIDE SEQUENCE [LARGE SCALE GENOMIC DNA]</scope>
    <source>
        <strain evidence="2">51987-8</strain>
    </source>
</reference>
<keyword evidence="2" id="KW-0132">Cell division</keyword>
<dbReference type="InParanoid" id="A0A369JDM8"/>
<name>A0A369JDM8_HYPMA</name>
<protein>
    <submittedName>
        <fullName evidence="2">Cell division control protein 14</fullName>
    </submittedName>
</protein>
<dbReference type="PANTHER" id="PTHR34065:SF1">
    <property type="entry name" value="CELL DIVISION CONTROL PROTEIN 14"/>
    <property type="match status" value="1"/>
</dbReference>
<dbReference type="GO" id="GO:0051301">
    <property type="term" value="P:cell division"/>
    <property type="evidence" value="ECO:0007669"/>
    <property type="project" value="UniProtKB-KW"/>
</dbReference>
<dbReference type="Proteomes" id="UP000076154">
    <property type="component" value="Unassembled WGS sequence"/>
</dbReference>
<feature type="region of interest" description="Disordered" evidence="1">
    <location>
        <begin position="234"/>
        <end position="338"/>
    </location>
</feature>
<dbReference type="EMBL" id="LUEZ02000071">
    <property type="protein sequence ID" value="RDB19978.1"/>
    <property type="molecule type" value="Genomic_DNA"/>
</dbReference>
<accession>A0A369JDM8</accession>
<feature type="compositionally biased region" description="Low complexity" evidence="1">
    <location>
        <begin position="278"/>
        <end position="326"/>
    </location>
</feature>
<proteinExistence type="predicted"/>
<feature type="region of interest" description="Disordered" evidence="1">
    <location>
        <begin position="353"/>
        <end position="422"/>
    </location>
</feature>
<evidence type="ECO:0000313" key="3">
    <source>
        <dbReference type="Proteomes" id="UP000076154"/>
    </source>
</evidence>